<feature type="signal peptide" evidence="1">
    <location>
        <begin position="1"/>
        <end position="19"/>
    </location>
</feature>
<dbReference type="AlphaFoldDB" id="A0A663F0Z6"/>
<reference evidence="2" key="2">
    <citation type="submission" date="2025-09" db="UniProtKB">
        <authorList>
            <consortium name="Ensembl"/>
        </authorList>
    </citation>
    <scope>IDENTIFICATION</scope>
</reference>
<evidence type="ECO:0000313" key="2">
    <source>
        <dbReference type="Ensembl" id="ENSACCP00020018425.1"/>
    </source>
</evidence>
<feature type="chain" id="PRO_5047472206" evidence="1">
    <location>
        <begin position="20"/>
        <end position="110"/>
    </location>
</feature>
<proteinExistence type="predicted"/>
<sequence>MHCFFTLPFLLIALAQSLSQLTARGNSKLSPGIAAGKKSSVPGVSHSDSLPVLTYCPLWGNNIYLTPFPCPASKTEGTWERNITYVNFTWPHWYNRTQQKRFLIYIKLHS</sequence>
<reference evidence="2" key="1">
    <citation type="submission" date="2025-08" db="UniProtKB">
        <authorList>
            <consortium name="Ensembl"/>
        </authorList>
    </citation>
    <scope>IDENTIFICATION</scope>
</reference>
<evidence type="ECO:0000313" key="3">
    <source>
        <dbReference type="Proteomes" id="UP000472275"/>
    </source>
</evidence>
<dbReference type="Proteomes" id="UP000472275">
    <property type="component" value="Chromosome 22"/>
</dbReference>
<organism evidence="2 3">
    <name type="scientific">Aquila chrysaetos chrysaetos</name>
    <dbReference type="NCBI Taxonomy" id="223781"/>
    <lineage>
        <taxon>Eukaryota</taxon>
        <taxon>Metazoa</taxon>
        <taxon>Chordata</taxon>
        <taxon>Craniata</taxon>
        <taxon>Vertebrata</taxon>
        <taxon>Euteleostomi</taxon>
        <taxon>Archelosauria</taxon>
        <taxon>Archosauria</taxon>
        <taxon>Dinosauria</taxon>
        <taxon>Saurischia</taxon>
        <taxon>Theropoda</taxon>
        <taxon>Coelurosauria</taxon>
        <taxon>Aves</taxon>
        <taxon>Neognathae</taxon>
        <taxon>Neoaves</taxon>
        <taxon>Telluraves</taxon>
        <taxon>Accipitrimorphae</taxon>
        <taxon>Accipitriformes</taxon>
        <taxon>Accipitridae</taxon>
        <taxon>Accipitrinae</taxon>
        <taxon>Aquila</taxon>
    </lineage>
</organism>
<protein>
    <submittedName>
        <fullName evidence="2">Uncharacterized protein</fullName>
    </submittedName>
</protein>
<evidence type="ECO:0000256" key="1">
    <source>
        <dbReference type="SAM" id="SignalP"/>
    </source>
</evidence>
<dbReference type="Ensembl" id="ENSACCT00020019239.1">
    <property type="protein sequence ID" value="ENSACCP00020018425.1"/>
    <property type="gene ID" value="ENSACCG00020012686.1"/>
</dbReference>
<accession>A0A663F0Z6</accession>
<keyword evidence="3" id="KW-1185">Reference proteome</keyword>
<dbReference type="InParanoid" id="A0A663F0Z6"/>
<name>A0A663F0Z6_AQUCH</name>
<keyword evidence="1" id="KW-0732">Signal</keyword>